<evidence type="ECO:0000256" key="4">
    <source>
        <dbReference type="ARBA" id="ARBA00023242"/>
    </source>
</evidence>
<protein>
    <recommendedName>
        <fullName evidence="7">DNA-directed RNA polymerase III subunit RPC4</fullName>
    </recommendedName>
</protein>
<name>A0AAW2R2V2_SESRA</name>
<dbReference type="GO" id="GO:0042797">
    <property type="term" value="P:tRNA transcription by RNA polymerase III"/>
    <property type="evidence" value="ECO:0007669"/>
    <property type="project" value="TreeGrafter"/>
</dbReference>
<feature type="region of interest" description="Disordered" evidence="5">
    <location>
        <begin position="219"/>
        <end position="241"/>
    </location>
</feature>
<dbReference type="PANTHER" id="PTHR13408">
    <property type="entry name" value="DNA-DIRECTED RNA POLYMERASE III"/>
    <property type="match status" value="1"/>
</dbReference>
<evidence type="ECO:0000256" key="5">
    <source>
        <dbReference type="SAM" id="MobiDB-lite"/>
    </source>
</evidence>
<proteinExistence type="predicted"/>
<keyword evidence="3" id="KW-0804">Transcription</keyword>
<organism evidence="6">
    <name type="scientific">Sesamum radiatum</name>
    <name type="common">Black benniseed</name>
    <dbReference type="NCBI Taxonomy" id="300843"/>
    <lineage>
        <taxon>Eukaryota</taxon>
        <taxon>Viridiplantae</taxon>
        <taxon>Streptophyta</taxon>
        <taxon>Embryophyta</taxon>
        <taxon>Tracheophyta</taxon>
        <taxon>Spermatophyta</taxon>
        <taxon>Magnoliopsida</taxon>
        <taxon>eudicotyledons</taxon>
        <taxon>Gunneridae</taxon>
        <taxon>Pentapetalae</taxon>
        <taxon>asterids</taxon>
        <taxon>lamiids</taxon>
        <taxon>Lamiales</taxon>
        <taxon>Pedaliaceae</taxon>
        <taxon>Sesamum</taxon>
    </lineage>
</organism>
<comment type="subcellular location">
    <subcellularLocation>
        <location evidence="1">Nucleus</location>
    </subcellularLocation>
</comment>
<reference evidence="6" key="2">
    <citation type="journal article" date="2024" name="Plant">
        <title>Genomic evolution and insights into agronomic trait innovations of Sesamum species.</title>
        <authorList>
            <person name="Miao H."/>
            <person name="Wang L."/>
            <person name="Qu L."/>
            <person name="Liu H."/>
            <person name="Sun Y."/>
            <person name="Le M."/>
            <person name="Wang Q."/>
            <person name="Wei S."/>
            <person name="Zheng Y."/>
            <person name="Lin W."/>
            <person name="Duan Y."/>
            <person name="Cao H."/>
            <person name="Xiong S."/>
            <person name="Wang X."/>
            <person name="Wei L."/>
            <person name="Li C."/>
            <person name="Ma Q."/>
            <person name="Ju M."/>
            <person name="Zhao R."/>
            <person name="Li G."/>
            <person name="Mu C."/>
            <person name="Tian Q."/>
            <person name="Mei H."/>
            <person name="Zhang T."/>
            <person name="Gao T."/>
            <person name="Zhang H."/>
        </authorList>
    </citation>
    <scope>NUCLEOTIDE SEQUENCE</scope>
    <source>
        <strain evidence="6">G02</strain>
    </source>
</reference>
<comment type="caution">
    <text evidence="6">The sequence shown here is derived from an EMBL/GenBank/DDBJ whole genome shotgun (WGS) entry which is preliminary data.</text>
</comment>
<dbReference type="EMBL" id="JACGWJ010000014">
    <property type="protein sequence ID" value="KAL0374550.1"/>
    <property type="molecule type" value="Genomic_DNA"/>
</dbReference>
<keyword evidence="2" id="KW-0240">DNA-directed RNA polymerase</keyword>
<dbReference type="GO" id="GO:0003677">
    <property type="term" value="F:DNA binding"/>
    <property type="evidence" value="ECO:0007669"/>
    <property type="project" value="InterPro"/>
</dbReference>
<dbReference type="Pfam" id="PF05132">
    <property type="entry name" value="RNA_pol_Rpc4"/>
    <property type="match status" value="1"/>
</dbReference>
<evidence type="ECO:0008006" key="7">
    <source>
        <dbReference type="Google" id="ProtNLM"/>
    </source>
</evidence>
<feature type="region of interest" description="Disordered" evidence="5">
    <location>
        <begin position="1"/>
        <end position="38"/>
    </location>
</feature>
<keyword evidence="4" id="KW-0539">Nucleus</keyword>
<dbReference type="PANTHER" id="PTHR13408:SF0">
    <property type="entry name" value="DNA-DIRECTED RNA POLYMERASE III SUBUNIT RPC4"/>
    <property type="match status" value="1"/>
</dbReference>
<evidence type="ECO:0000256" key="2">
    <source>
        <dbReference type="ARBA" id="ARBA00022478"/>
    </source>
</evidence>
<accession>A0AAW2R2V2</accession>
<gene>
    <name evidence="6" type="ORF">Sradi_3370700</name>
</gene>
<evidence type="ECO:0000256" key="1">
    <source>
        <dbReference type="ARBA" id="ARBA00004123"/>
    </source>
</evidence>
<feature type="compositionally biased region" description="Basic and acidic residues" evidence="5">
    <location>
        <begin position="25"/>
        <end position="38"/>
    </location>
</feature>
<reference evidence="6" key="1">
    <citation type="submission" date="2020-06" db="EMBL/GenBank/DDBJ databases">
        <authorList>
            <person name="Li T."/>
            <person name="Hu X."/>
            <person name="Zhang T."/>
            <person name="Song X."/>
            <person name="Zhang H."/>
            <person name="Dai N."/>
            <person name="Sheng W."/>
            <person name="Hou X."/>
            <person name="Wei L."/>
        </authorList>
    </citation>
    <scope>NUCLEOTIDE SEQUENCE</scope>
    <source>
        <strain evidence="6">G02</strain>
        <tissue evidence="6">Leaf</tissue>
    </source>
</reference>
<evidence type="ECO:0000313" key="6">
    <source>
        <dbReference type="EMBL" id="KAL0374550.1"/>
    </source>
</evidence>
<dbReference type="InterPro" id="IPR007811">
    <property type="entry name" value="RPC4"/>
</dbReference>
<dbReference type="AlphaFoldDB" id="A0AAW2R2V2"/>
<sequence>MDPDSLAASTTNEPRKVRFAPKAPPKREQKPVVPKAEKIENDLEEAKAEQLLRRLNEASLKGKPKVERKAGPTQVAFGYGGSSNSLRSYGFKKNIIPGSSSDGKCIFIIVLCFTTKRFGLHLSYIYRPAGGADQRVEKEYKEPWDYYTYYPTTLPLRRPYSGNPELLDEEEFAEDPQNSTYDESVANSALELGLLDENTEDTIFFLQLPSILPTIKQSTNAEAPGADKNANPGKGAEASQKPCRLEDLPDGLMGKMLVYKSGAIKLKLGDTLYDVSAGLNCVFGQDVVAINTEDKHCCNMGEINKRAIITPDTDSMLDAIADL</sequence>
<dbReference type="GO" id="GO:0005666">
    <property type="term" value="C:RNA polymerase III complex"/>
    <property type="evidence" value="ECO:0007669"/>
    <property type="project" value="InterPro"/>
</dbReference>
<evidence type="ECO:0000256" key="3">
    <source>
        <dbReference type="ARBA" id="ARBA00023163"/>
    </source>
</evidence>